<dbReference type="GO" id="GO:0005739">
    <property type="term" value="C:mitochondrion"/>
    <property type="evidence" value="ECO:0007669"/>
    <property type="project" value="UniProtKB-SubCell"/>
</dbReference>
<dbReference type="SUPFAM" id="SSF50193">
    <property type="entry name" value="Ribosomal protein L14"/>
    <property type="match status" value="1"/>
</dbReference>
<reference evidence="10 11" key="1">
    <citation type="submission" date="2025-04" db="UniProtKB">
        <authorList>
            <consortium name="RefSeq"/>
        </authorList>
    </citation>
    <scope>IDENTIFICATION</scope>
    <source>
        <tissue evidence="10 11">Gonads</tissue>
    </source>
</reference>
<dbReference type="Proteomes" id="UP000085678">
    <property type="component" value="Unplaced"/>
</dbReference>
<dbReference type="SMART" id="SM01374">
    <property type="entry name" value="Ribosomal_L14"/>
    <property type="match status" value="1"/>
</dbReference>
<dbReference type="CDD" id="cd00337">
    <property type="entry name" value="Ribosomal_uL14"/>
    <property type="match status" value="1"/>
</dbReference>
<proteinExistence type="inferred from homology"/>
<evidence type="ECO:0000256" key="8">
    <source>
        <dbReference type="ARBA" id="ARBA00042938"/>
    </source>
</evidence>
<keyword evidence="6" id="KW-0687">Ribonucleoprotein</keyword>
<dbReference type="InterPro" id="IPR000218">
    <property type="entry name" value="Ribosomal_uL14"/>
</dbReference>
<dbReference type="PANTHER" id="PTHR21037">
    <property type="entry name" value="39S RIBOSOMAL PROTEIN L14, MITOCHONDRIAL"/>
    <property type="match status" value="1"/>
</dbReference>
<dbReference type="HAMAP" id="MF_01367">
    <property type="entry name" value="Ribosomal_uL14"/>
    <property type="match status" value="1"/>
</dbReference>
<evidence type="ECO:0000256" key="1">
    <source>
        <dbReference type="ARBA" id="ARBA00004173"/>
    </source>
</evidence>
<dbReference type="InterPro" id="IPR036853">
    <property type="entry name" value="Ribosomal_uL14_sf"/>
</dbReference>
<accession>A0A1S3IHS0</accession>
<dbReference type="RefSeq" id="XP_013397668.1">
    <property type="nucleotide sequence ID" value="XM_013542214.1"/>
</dbReference>
<evidence type="ECO:0000256" key="5">
    <source>
        <dbReference type="ARBA" id="ARBA00023128"/>
    </source>
</evidence>
<keyword evidence="5" id="KW-0496">Mitochondrion</keyword>
<dbReference type="OrthoDB" id="274765at2759"/>
<evidence type="ECO:0000256" key="3">
    <source>
        <dbReference type="ARBA" id="ARBA00022946"/>
    </source>
</evidence>
<dbReference type="Pfam" id="PF00238">
    <property type="entry name" value="Ribosomal_L14"/>
    <property type="match status" value="1"/>
</dbReference>
<dbReference type="GO" id="GO:0006412">
    <property type="term" value="P:translation"/>
    <property type="evidence" value="ECO:0007669"/>
    <property type="project" value="InterPro"/>
</dbReference>
<comment type="subcellular location">
    <subcellularLocation>
        <location evidence="1">Mitochondrion</location>
    </subcellularLocation>
</comment>
<dbReference type="GO" id="GO:1990904">
    <property type="term" value="C:ribonucleoprotein complex"/>
    <property type="evidence" value="ECO:0007669"/>
    <property type="project" value="UniProtKB-KW"/>
</dbReference>
<keyword evidence="4 10" id="KW-0689">Ribosomal protein</keyword>
<dbReference type="PANTHER" id="PTHR21037:SF3">
    <property type="entry name" value="LARGE RIBOSOMAL SUBUNIT PROTEIN UL14M"/>
    <property type="match status" value="1"/>
</dbReference>
<evidence type="ECO:0000256" key="7">
    <source>
        <dbReference type="ARBA" id="ARBA00040118"/>
    </source>
</evidence>
<evidence type="ECO:0000256" key="4">
    <source>
        <dbReference type="ARBA" id="ARBA00022980"/>
    </source>
</evidence>
<dbReference type="Gene3D" id="2.40.150.20">
    <property type="entry name" value="Ribosomal protein L14"/>
    <property type="match status" value="1"/>
</dbReference>
<dbReference type="GO" id="GO:0005840">
    <property type="term" value="C:ribosome"/>
    <property type="evidence" value="ECO:0007669"/>
    <property type="project" value="UniProtKB-KW"/>
</dbReference>
<protein>
    <recommendedName>
        <fullName evidence="7">Large ribosomal subunit protein uL14m</fullName>
    </recommendedName>
    <alternativeName>
        <fullName evidence="8">39S ribosomal protein L14, mitochondrial</fullName>
    </alternativeName>
</protein>
<evidence type="ECO:0000313" key="9">
    <source>
        <dbReference type="Proteomes" id="UP000085678"/>
    </source>
</evidence>
<keyword evidence="9" id="KW-1185">Reference proteome</keyword>
<comment type="similarity">
    <text evidence="2">Belongs to the universal ribosomal protein uL14 family.</text>
</comment>
<dbReference type="AlphaFoldDB" id="A0A1S3IHS0"/>
<organism evidence="9 10">
    <name type="scientific">Lingula anatina</name>
    <name type="common">Brachiopod</name>
    <name type="synonym">Lingula unguis</name>
    <dbReference type="NCBI Taxonomy" id="7574"/>
    <lineage>
        <taxon>Eukaryota</taxon>
        <taxon>Metazoa</taxon>
        <taxon>Spiralia</taxon>
        <taxon>Lophotrochozoa</taxon>
        <taxon>Brachiopoda</taxon>
        <taxon>Linguliformea</taxon>
        <taxon>Lingulata</taxon>
        <taxon>Lingulida</taxon>
        <taxon>Linguloidea</taxon>
        <taxon>Lingulidae</taxon>
        <taxon>Lingula</taxon>
    </lineage>
</organism>
<dbReference type="KEGG" id="lak:106164338"/>
<evidence type="ECO:0000313" key="11">
    <source>
        <dbReference type="RefSeq" id="XP_013397669.1"/>
    </source>
</evidence>
<dbReference type="RefSeq" id="XP_013397669.1">
    <property type="nucleotide sequence ID" value="XM_013542215.1"/>
</dbReference>
<dbReference type="GO" id="GO:0003735">
    <property type="term" value="F:structural constituent of ribosome"/>
    <property type="evidence" value="ECO:0007669"/>
    <property type="project" value="InterPro"/>
</dbReference>
<evidence type="ECO:0000313" key="10">
    <source>
        <dbReference type="RefSeq" id="XP_013397668.1"/>
    </source>
</evidence>
<gene>
    <name evidence="10 11" type="primary">LOC106164338</name>
</gene>
<name>A0A1S3IHS0_LINAN</name>
<evidence type="ECO:0000256" key="6">
    <source>
        <dbReference type="ARBA" id="ARBA00023274"/>
    </source>
</evidence>
<evidence type="ECO:0000256" key="2">
    <source>
        <dbReference type="ARBA" id="ARBA00010745"/>
    </source>
</evidence>
<dbReference type="FunFam" id="2.40.150.20:FF:000018">
    <property type="entry name" value="Ribosomal protein L14, putative"/>
    <property type="match status" value="1"/>
</dbReference>
<dbReference type="STRING" id="7574.A0A1S3IHS0"/>
<sequence length="149" mass="16436">MSAAARYFHSRAVTLGLCTRNNTRHFSTSLPLCELRHMSRVNVVDNSDLGKNAKTSGKPARIVHVYNKQGVAGIGDKVLLALEKQKVKGIIVGCKQKQKPMVPKFDSNNVVLIDEEDTPMGSRINVPIPSVLRKKEELAKILAISSRFV</sequence>
<dbReference type="GeneID" id="106164338"/>
<keyword evidence="3" id="KW-0809">Transit peptide</keyword>